<dbReference type="Proteomes" id="UP000566819">
    <property type="component" value="Unassembled WGS sequence"/>
</dbReference>
<keyword evidence="3" id="KW-1185">Reference proteome</keyword>
<feature type="compositionally biased region" description="Basic and acidic residues" evidence="1">
    <location>
        <begin position="413"/>
        <end position="434"/>
    </location>
</feature>
<name>A0A8H4RHU6_9HELO</name>
<dbReference type="EMBL" id="JAAMPI010000711">
    <property type="protein sequence ID" value="KAF4629170.1"/>
    <property type="molecule type" value="Genomic_DNA"/>
</dbReference>
<evidence type="ECO:0000256" key="1">
    <source>
        <dbReference type="SAM" id="MobiDB-lite"/>
    </source>
</evidence>
<evidence type="ECO:0000313" key="2">
    <source>
        <dbReference type="EMBL" id="KAF4629170.1"/>
    </source>
</evidence>
<organism evidence="2 3">
    <name type="scientific">Cudoniella acicularis</name>
    <dbReference type="NCBI Taxonomy" id="354080"/>
    <lineage>
        <taxon>Eukaryota</taxon>
        <taxon>Fungi</taxon>
        <taxon>Dikarya</taxon>
        <taxon>Ascomycota</taxon>
        <taxon>Pezizomycotina</taxon>
        <taxon>Leotiomycetes</taxon>
        <taxon>Helotiales</taxon>
        <taxon>Tricladiaceae</taxon>
        <taxon>Cudoniella</taxon>
    </lineage>
</organism>
<evidence type="ECO:0000313" key="3">
    <source>
        <dbReference type="Proteomes" id="UP000566819"/>
    </source>
</evidence>
<feature type="region of interest" description="Disordered" evidence="1">
    <location>
        <begin position="24"/>
        <end position="51"/>
    </location>
</feature>
<feature type="compositionally biased region" description="Polar residues" evidence="1">
    <location>
        <begin position="25"/>
        <end position="51"/>
    </location>
</feature>
<gene>
    <name evidence="2" type="ORF">G7Y89_g8980</name>
</gene>
<accession>A0A8H4RHU6</accession>
<feature type="region of interest" description="Disordered" evidence="1">
    <location>
        <begin position="392"/>
        <end position="442"/>
    </location>
</feature>
<comment type="caution">
    <text evidence="2">The sequence shown here is derived from an EMBL/GenBank/DDBJ whole genome shotgun (WGS) entry which is preliminary data.</text>
</comment>
<proteinExistence type="predicted"/>
<dbReference type="AlphaFoldDB" id="A0A8H4RHU6"/>
<reference evidence="2 3" key="1">
    <citation type="submission" date="2020-03" db="EMBL/GenBank/DDBJ databases">
        <title>Draft Genome Sequence of Cudoniella acicularis.</title>
        <authorList>
            <person name="Buettner E."/>
            <person name="Kellner H."/>
        </authorList>
    </citation>
    <scope>NUCLEOTIDE SEQUENCE [LARGE SCALE GENOMIC DNA]</scope>
    <source>
        <strain evidence="2 3">DSM 108380</strain>
    </source>
</reference>
<dbReference type="OrthoDB" id="4777753at2759"/>
<sequence>MSFTLNADLALSHIEVIDAFEPVENHQSAQSQPPSNLSTTEIDGSPSPITHQTLIENPVQVSQVSQRPVPYAATLQRHPYRKMLDEAQALHILLRTLPREISMIVSAPLTTEKNMAIFTTAHKKQTKAVAIPKQQEKKPPKPFLGHYGNCMIFGHEVKNFVGPIDDEGFISACPVCNTNCHVLGKCVKSRKTMRKQLLSQFTIQRVNKPPLRFEFDYRKVESWERRKDEGNPWTLRFALDFHKENTDFWQTFHRNGQIQIQRKIEGEDSMRKSGKKMAGSVPQLGNDASAEELDENIQTPVLQFSPNEVSKPIKVEVKVEEGDIPAPRTREMSIQILKDKVQTLVRELLSSGVPEPIKVEVKIEEKYIPSTGTQKDTRIQDLKDKVQTLARELSTTDCRGKSRQRSRSASPRRKYENLIPSRRERSPMRERKENVLPLQEIKSNRDEAQDFLDILEREMNSAFPRTSF</sequence>
<feature type="compositionally biased region" description="Basic residues" evidence="1">
    <location>
        <begin position="401"/>
        <end position="412"/>
    </location>
</feature>
<protein>
    <submittedName>
        <fullName evidence="2">Uncharacterized protein</fullName>
    </submittedName>
</protein>